<evidence type="ECO:0000256" key="1">
    <source>
        <dbReference type="SAM" id="MobiDB-lite"/>
    </source>
</evidence>
<feature type="transmembrane region" description="Helical" evidence="2">
    <location>
        <begin position="75"/>
        <end position="94"/>
    </location>
</feature>
<feature type="compositionally biased region" description="Basic and acidic residues" evidence="1">
    <location>
        <begin position="135"/>
        <end position="148"/>
    </location>
</feature>
<name>A0A6A6F805_9PEZI</name>
<keyword evidence="4" id="KW-1185">Reference proteome</keyword>
<protein>
    <submittedName>
        <fullName evidence="3">Uncharacterized protein</fullName>
    </submittedName>
</protein>
<keyword evidence="2" id="KW-1133">Transmembrane helix</keyword>
<feature type="compositionally biased region" description="Basic and acidic residues" evidence="1">
    <location>
        <begin position="156"/>
        <end position="166"/>
    </location>
</feature>
<gene>
    <name evidence="3" type="ORF">CERZMDRAFT_100075</name>
</gene>
<evidence type="ECO:0000313" key="3">
    <source>
        <dbReference type="EMBL" id="KAF2209664.1"/>
    </source>
</evidence>
<feature type="transmembrane region" description="Helical" evidence="2">
    <location>
        <begin position="100"/>
        <end position="123"/>
    </location>
</feature>
<reference evidence="3" key="1">
    <citation type="journal article" date="2020" name="Stud. Mycol.">
        <title>101 Dothideomycetes genomes: a test case for predicting lifestyles and emergence of pathogens.</title>
        <authorList>
            <person name="Haridas S."/>
            <person name="Albert R."/>
            <person name="Binder M."/>
            <person name="Bloem J."/>
            <person name="Labutti K."/>
            <person name="Salamov A."/>
            <person name="Andreopoulos B."/>
            <person name="Baker S."/>
            <person name="Barry K."/>
            <person name="Bills G."/>
            <person name="Bluhm B."/>
            <person name="Cannon C."/>
            <person name="Castanera R."/>
            <person name="Culley D."/>
            <person name="Daum C."/>
            <person name="Ezra D."/>
            <person name="Gonzalez J."/>
            <person name="Henrissat B."/>
            <person name="Kuo A."/>
            <person name="Liang C."/>
            <person name="Lipzen A."/>
            <person name="Lutzoni F."/>
            <person name="Magnuson J."/>
            <person name="Mondo S."/>
            <person name="Nolan M."/>
            <person name="Ohm R."/>
            <person name="Pangilinan J."/>
            <person name="Park H.-J."/>
            <person name="Ramirez L."/>
            <person name="Alfaro M."/>
            <person name="Sun H."/>
            <person name="Tritt A."/>
            <person name="Yoshinaga Y."/>
            <person name="Zwiers L.-H."/>
            <person name="Turgeon B."/>
            <person name="Goodwin S."/>
            <person name="Spatafora J."/>
            <person name="Crous P."/>
            <person name="Grigoriev I."/>
        </authorList>
    </citation>
    <scope>NUCLEOTIDE SEQUENCE</scope>
    <source>
        <strain evidence="3">SCOH1-5</strain>
    </source>
</reference>
<feature type="region of interest" description="Disordered" evidence="1">
    <location>
        <begin position="132"/>
        <end position="178"/>
    </location>
</feature>
<evidence type="ECO:0000256" key="2">
    <source>
        <dbReference type="SAM" id="Phobius"/>
    </source>
</evidence>
<dbReference type="EMBL" id="ML992685">
    <property type="protein sequence ID" value="KAF2209664.1"/>
    <property type="molecule type" value="Genomic_DNA"/>
</dbReference>
<accession>A0A6A6F805</accession>
<dbReference type="AlphaFoldDB" id="A0A6A6F805"/>
<keyword evidence="2" id="KW-0472">Membrane</keyword>
<dbReference type="OrthoDB" id="3597994at2759"/>
<sequence length="178" mass="19463">MSAASATTTRGEHAQQTNRVQESRLTTTKSNLKYLFDPKKNASHQPSQFRTRALLRSLRYITIFVFWRLVRYAKYAAVGALTAALATTAVGSVISGVGFVVAPTGIVGGAVMGVVWGVGKLGWSRVWRGAKNKKERSDGEGDARRDEREDAEGLDDLGRGERRVGEVRTPAGTRVEPW</sequence>
<organism evidence="3 4">
    <name type="scientific">Cercospora zeae-maydis SCOH1-5</name>
    <dbReference type="NCBI Taxonomy" id="717836"/>
    <lineage>
        <taxon>Eukaryota</taxon>
        <taxon>Fungi</taxon>
        <taxon>Dikarya</taxon>
        <taxon>Ascomycota</taxon>
        <taxon>Pezizomycotina</taxon>
        <taxon>Dothideomycetes</taxon>
        <taxon>Dothideomycetidae</taxon>
        <taxon>Mycosphaerellales</taxon>
        <taxon>Mycosphaerellaceae</taxon>
        <taxon>Cercospora</taxon>
    </lineage>
</organism>
<dbReference type="Proteomes" id="UP000799539">
    <property type="component" value="Unassembled WGS sequence"/>
</dbReference>
<evidence type="ECO:0000313" key="4">
    <source>
        <dbReference type="Proteomes" id="UP000799539"/>
    </source>
</evidence>
<feature type="region of interest" description="Disordered" evidence="1">
    <location>
        <begin position="1"/>
        <end position="23"/>
    </location>
</feature>
<keyword evidence="2" id="KW-0812">Transmembrane</keyword>
<proteinExistence type="predicted"/>